<evidence type="ECO:0000259" key="5">
    <source>
        <dbReference type="PROSITE" id="PS50206"/>
    </source>
</evidence>
<evidence type="ECO:0000256" key="3">
    <source>
        <dbReference type="ARBA" id="ARBA00047549"/>
    </source>
</evidence>
<dbReference type="PANTHER" id="PTHR43855">
    <property type="entry name" value="THIOSULFATE SULFURTRANSFERASE"/>
    <property type="match status" value="1"/>
</dbReference>
<organism evidence="6 7">
    <name type="scientific">Clostridium sulfidigenes</name>
    <dbReference type="NCBI Taxonomy" id="318464"/>
    <lineage>
        <taxon>Bacteria</taxon>
        <taxon>Bacillati</taxon>
        <taxon>Bacillota</taxon>
        <taxon>Clostridia</taxon>
        <taxon>Eubacteriales</taxon>
        <taxon>Clostridiaceae</taxon>
        <taxon>Clostridium</taxon>
    </lineage>
</organism>
<dbReference type="SUPFAM" id="SSF52821">
    <property type="entry name" value="Rhodanese/Cell cycle control phosphatase"/>
    <property type="match status" value="2"/>
</dbReference>
<dbReference type="EMBL" id="JPMD01000053">
    <property type="protein sequence ID" value="KEZ84893.1"/>
    <property type="molecule type" value="Genomic_DNA"/>
</dbReference>
<dbReference type="InterPro" id="IPR051126">
    <property type="entry name" value="Thiosulfate_sulfurtransferase"/>
</dbReference>
<dbReference type="PROSITE" id="PS51257">
    <property type="entry name" value="PROKAR_LIPOPROTEIN"/>
    <property type="match status" value="1"/>
</dbReference>
<evidence type="ECO:0000313" key="7">
    <source>
        <dbReference type="Proteomes" id="UP000028542"/>
    </source>
</evidence>
<dbReference type="EC" id="2.8.1.1" evidence="1"/>
<dbReference type="PANTHER" id="PTHR43855:SF1">
    <property type="entry name" value="THIOSULFATE SULFURTRANSFERASE"/>
    <property type="match status" value="1"/>
</dbReference>
<feature type="domain" description="Rhodanese" evidence="5">
    <location>
        <begin position="63"/>
        <end position="178"/>
    </location>
</feature>
<dbReference type="InterPro" id="IPR036873">
    <property type="entry name" value="Rhodanese-like_dom_sf"/>
</dbReference>
<comment type="caution">
    <text evidence="6">The sequence shown here is derived from an EMBL/GenBank/DDBJ whole genome shotgun (WGS) entry which is preliminary data.</text>
</comment>
<sequence length="318" mass="35124">MRKKALLLAMSLMLTTTISLVGCGKKEEVKPEANSSKGAQVEEKVSFKGKYIVDVSYVKESLEKENLLLIDARGEETAKKGTIQGAMAMAWQSIAKVEDSKAGDEMWGTILEPEELSKKLSNLGIDKDKEIIIFAAAKNGWGDDGRILWELVAAGYDNVKMVDGGYDAMVSAGLPVVKEIATPELADVKIEAIDDTHLINTDALKKEYENVKVVDVRADEEYEGKTLYGEAKGGHLPGAIHIKYTDLFNEQGNLKSNDDLTKIFETSGLSKSDKIVTYCTAGIRSAYMQLILEMCGFENSLNYDESYYRWCAVEEVEN</sequence>
<gene>
    <name evidence="6" type="ORF">IO99_17675</name>
</gene>
<dbReference type="eggNOG" id="COG2897">
    <property type="taxonomic scope" value="Bacteria"/>
</dbReference>
<keyword evidence="7" id="KW-1185">Reference proteome</keyword>
<reference evidence="6 7" key="1">
    <citation type="submission" date="2014-07" db="EMBL/GenBank/DDBJ databases">
        <title>Draft genome of Clostridium sulfidigenes 113A isolated from sediments associated with methane hydrate from Krishna Godavari basin.</title>
        <authorList>
            <person name="Honkalas V.S."/>
            <person name="Dabir A.P."/>
            <person name="Arora P."/>
            <person name="Dhakephalkar P.K."/>
        </authorList>
    </citation>
    <scope>NUCLEOTIDE SEQUENCE [LARGE SCALE GENOMIC DNA]</scope>
    <source>
        <strain evidence="6 7">113A</strain>
    </source>
</reference>
<evidence type="ECO:0000256" key="2">
    <source>
        <dbReference type="ARBA" id="ARBA00022737"/>
    </source>
</evidence>
<dbReference type="STRING" id="318464.IO99_17675"/>
<dbReference type="InterPro" id="IPR001763">
    <property type="entry name" value="Rhodanese-like_dom"/>
</dbReference>
<dbReference type="Gene3D" id="3.40.250.10">
    <property type="entry name" value="Rhodanese-like domain"/>
    <property type="match status" value="2"/>
</dbReference>
<evidence type="ECO:0000256" key="1">
    <source>
        <dbReference type="ARBA" id="ARBA00012245"/>
    </source>
</evidence>
<accession>A0A084J7F9</accession>
<name>A0A084J7F9_9CLOT</name>
<dbReference type="CDD" id="cd01449">
    <property type="entry name" value="TST_Repeat_2"/>
    <property type="match status" value="1"/>
</dbReference>
<evidence type="ECO:0000256" key="4">
    <source>
        <dbReference type="SAM" id="SignalP"/>
    </source>
</evidence>
<dbReference type="RefSeq" id="WP_084178224.1">
    <property type="nucleotide sequence ID" value="NZ_JPMD01000053.1"/>
</dbReference>
<dbReference type="SMART" id="SM00450">
    <property type="entry name" value="RHOD"/>
    <property type="match status" value="2"/>
</dbReference>
<keyword evidence="2" id="KW-0677">Repeat</keyword>
<dbReference type="Pfam" id="PF00581">
    <property type="entry name" value="Rhodanese"/>
    <property type="match status" value="2"/>
</dbReference>
<dbReference type="Proteomes" id="UP000028542">
    <property type="component" value="Unassembled WGS sequence"/>
</dbReference>
<dbReference type="AlphaFoldDB" id="A0A084J7F9"/>
<keyword evidence="4" id="KW-0732">Signal</keyword>
<proteinExistence type="predicted"/>
<evidence type="ECO:0000313" key="6">
    <source>
        <dbReference type="EMBL" id="KEZ84893.1"/>
    </source>
</evidence>
<feature type="signal peptide" evidence="4">
    <location>
        <begin position="1"/>
        <end position="21"/>
    </location>
</feature>
<dbReference type="GO" id="GO:0004792">
    <property type="term" value="F:thiosulfate-cyanide sulfurtransferase activity"/>
    <property type="evidence" value="ECO:0007669"/>
    <property type="project" value="UniProtKB-EC"/>
</dbReference>
<dbReference type="PROSITE" id="PS50206">
    <property type="entry name" value="RHODANESE_3"/>
    <property type="match status" value="2"/>
</dbReference>
<comment type="catalytic activity">
    <reaction evidence="3">
        <text>thiosulfate + hydrogen cyanide = thiocyanate + sulfite + 2 H(+)</text>
        <dbReference type="Rhea" id="RHEA:16881"/>
        <dbReference type="ChEBI" id="CHEBI:15378"/>
        <dbReference type="ChEBI" id="CHEBI:17359"/>
        <dbReference type="ChEBI" id="CHEBI:18022"/>
        <dbReference type="ChEBI" id="CHEBI:18407"/>
        <dbReference type="ChEBI" id="CHEBI:33542"/>
        <dbReference type="EC" id="2.8.1.1"/>
    </reaction>
</comment>
<protein>
    <recommendedName>
        <fullName evidence="1">thiosulfate sulfurtransferase</fullName>
        <ecNumber evidence="1">2.8.1.1</ecNumber>
    </recommendedName>
</protein>
<feature type="domain" description="Rhodanese" evidence="5">
    <location>
        <begin position="207"/>
        <end position="312"/>
    </location>
</feature>
<feature type="chain" id="PRO_5039088733" description="thiosulfate sulfurtransferase" evidence="4">
    <location>
        <begin position="22"/>
        <end position="318"/>
    </location>
</feature>